<organism evidence="2 3">
    <name type="scientific">Yoonia vestfoldensis</name>
    <dbReference type="NCBI Taxonomy" id="245188"/>
    <lineage>
        <taxon>Bacteria</taxon>
        <taxon>Pseudomonadati</taxon>
        <taxon>Pseudomonadota</taxon>
        <taxon>Alphaproteobacteria</taxon>
        <taxon>Rhodobacterales</taxon>
        <taxon>Paracoccaceae</taxon>
        <taxon>Yoonia</taxon>
    </lineage>
</organism>
<proteinExistence type="predicted"/>
<sequence length="260" mass="27801">MRGSAFSEIYSKVIPAVCVVVAAMLAMQGGLSVIKFKSMAAQATASQMQVVGSTIESSLLRWEQLGLGIAEMERLPELIMREATQSAVIDRIAILNPVGNVVQATAELAILDADRAAILRRILSANEAETVIERRGWIYSGRMITGSTGDIIGAVVMVAPTSLFMPRLVSLGQNIGWTYLMIALSVPALVLPVVMYQFRGFASLYLVLRDMRAGHVPAQSAVHPDMAGLVAKLQAGHAVDQDVRAKVDVLAKDVLKDGAA</sequence>
<keyword evidence="1" id="KW-0472">Membrane</keyword>
<evidence type="ECO:0000313" key="2">
    <source>
        <dbReference type="EMBL" id="ARU02396.1"/>
    </source>
</evidence>
<name>A0A1Y0EFI0_9RHOB</name>
<keyword evidence="1" id="KW-0812">Transmembrane</keyword>
<dbReference type="KEGG" id="lvs:LOKVESSMR4R_03113"/>
<protein>
    <submittedName>
        <fullName evidence="2">Uncharacterized protein</fullName>
    </submittedName>
</protein>
<accession>A0A1Y0EFI0</accession>
<dbReference type="EMBL" id="CP021431">
    <property type="protein sequence ID" value="ARU02396.1"/>
    <property type="molecule type" value="Genomic_DNA"/>
</dbReference>
<dbReference type="AlphaFoldDB" id="A0A1Y0EFI0"/>
<evidence type="ECO:0000256" key="1">
    <source>
        <dbReference type="SAM" id="Phobius"/>
    </source>
</evidence>
<feature type="transmembrane region" description="Helical" evidence="1">
    <location>
        <begin position="13"/>
        <end position="34"/>
    </location>
</feature>
<keyword evidence="1" id="KW-1133">Transmembrane helix</keyword>
<feature type="transmembrane region" description="Helical" evidence="1">
    <location>
        <begin position="144"/>
        <end position="165"/>
    </location>
</feature>
<dbReference type="Proteomes" id="UP000195273">
    <property type="component" value="Chromosome"/>
</dbReference>
<gene>
    <name evidence="2" type="ORF">LOKVESSMR4R_03113</name>
</gene>
<evidence type="ECO:0000313" key="3">
    <source>
        <dbReference type="Proteomes" id="UP000195273"/>
    </source>
</evidence>
<keyword evidence="3" id="KW-1185">Reference proteome</keyword>
<dbReference type="RefSeq" id="WP_087210308.1">
    <property type="nucleotide sequence ID" value="NZ_CP021431.1"/>
</dbReference>
<feature type="transmembrane region" description="Helical" evidence="1">
    <location>
        <begin position="177"/>
        <end position="196"/>
    </location>
</feature>
<reference evidence="2 3" key="1">
    <citation type="submission" date="2017-05" db="EMBL/GenBank/DDBJ databases">
        <title>Genome Sequence of Loktanella vestfoldensis Strain SMR4r Isolated from a Culture of the Diatom Skeletonema marinoi.</title>
        <authorList>
            <person name="Topel M."/>
            <person name="Pinder M.I.M."/>
            <person name="Johansson O.N."/>
            <person name="Kourtchenko O."/>
            <person name="Godhe A."/>
            <person name="Clarke A.K."/>
        </authorList>
    </citation>
    <scope>NUCLEOTIDE SEQUENCE [LARGE SCALE GENOMIC DNA]</scope>
    <source>
        <strain evidence="2 3">SMR4r</strain>
    </source>
</reference>